<dbReference type="GO" id="GO:0031966">
    <property type="term" value="C:mitochondrial membrane"/>
    <property type="evidence" value="ECO:0007669"/>
    <property type="project" value="UniProtKB-SubCell"/>
</dbReference>
<keyword evidence="10" id="KW-0375">Hydrogen ion transport</keyword>
<evidence type="ECO:0000256" key="11">
    <source>
        <dbReference type="ARBA" id="ARBA00022840"/>
    </source>
</evidence>
<evidence type="ECO:0000256" key="1">
    <source>
        <dbReference type="ARBA" id="ARBA00003096"/>
    </source>
</evidence>
<sequence length="156" mass="17586">MPQLDKVSFLSQFFWLTFFYFVIYFYLVKHFLPSISRIRKVRSSLMVSSEQNAQGSKPQAEKAQEIISEATTCVSDSFSTAVSEISKAVKDSKTNHPSILPLKTKAQDFLFGITAKKLIKAQVSTYLSARSLAVNGKKADAEILNFLYKSKEFPII</sequence>
<name>Q0QIP3_OLTVI</name>
<dbReference type="GO" id="GO:1902600">
    <property type="term" value="P:proton transmembrane transport"/>
    <property type="evidence" value="ECO:0007669"/>
    <property type="project" value="UniProtKB-KW"/>
</dbReference>
<dbReference type="EMBL" id="DQ365900">
    <property type="protein sequence ID" value="ABC96360.1"/>
    <property type="molecule type" value="Genomic_DNA"/>
</dbReference>
<evidence type="ECO:0000256" key="2">
    <source>
        <dbReference type="ARBA" id="ARBA00004304"/>
    </source>
</evidence>
<gene>
    <name evidence="22" type="primary">atp8</name>
</gene>
<evidence type="ECO:0000256" key="5">
    <source>
        <dbReference type="ARBA" id="ARBA00012473"/>
    </source>
</evidence>
<comment type="function">
    <text evidence="1">This is one of the chains of the nonenzymatic component (CF(0) subunit) of the mitochondrial ATPase complex.</text>
</comment>
<evidence type="ECO:0000256" key="8">
    <source>
        <dbReference type="ARBA" id="ARBA00022692"/>
    </source>
</evidence>
<evidence type="ECO:0000256" key="17">
    <source>
        <dbReference type="ARBA" id="ARBA00023310"/>
    </source>
</evidence>
<evidence type="ECO:0000256" key="13">
    <source>
        <dbReference type="ARBA" id="ARBA00022989"/>
    </source>
</evidence>
<evidence type="ECO:0000256" key="10">
    <source>
        <dbReference type="ARBA" id="ARBA00022781"/>
    </source>
</evidence>
<evidence type="ECO:0000256" key="18">
    <source>
        <dbReference type="ARBA" id="ARBA00030649"/>
    </source>
</evidence>
<keyword evidence="7" id="KW-0138">CF(0)</keyword>
<evidence type="ECO:0000256" key="4">
    <source>
        <dbReference type="ARBA" id="ARBA00011648"/>
    </source>
</evidence>
<evidence type="ECO:0000256" key="12">
    <source>
        <dbReference type="ARBA" id="ARBA00022967"/>
    </source>
</evidence>
<dbReference type="GO" id="GO:0045259">
    <property type="term" value="C:proton-transporting ATP synthase complex"/>
    <property type="evidence" value="ECO:0007669"/>
    <property type="project" value="UniProtKB-KW"/>
</dbReference>
<keyword evidence="15 22" id="KW-0496">Mitochondrion</keyword>
<keyword evidence="11" id="KW-0067">ATP-binding</keyword>
<evidence type="ECO:0000256" key="15">
    <source>
        <dbReference type="ARBA" id="ARBA00023128"/>
    </source>
</evidence>
<reference evidence="22" key="2">
    <citation type="submission" date="2006-01" db="EMBL/GenBank/DDBJ databases">
        <authorList>
            <person name="Pombert J.-F."/>
            <person name="Beauchamp P."/>
            <person name="Otis C."/>
            <person name="Lemieux C."/>
            <person name="Turmel M."/>
        </authorList>
    </citation>
    <scope>NUCLEOTIDE SEQUENCE</scope>
</reference>
<geneLocation type="mitochondrion" evidence="22"/>
<accession>Q0QIP3</accession>
<evidence type="ECO:0000259" key="21">
    <source>
        <dbReference type="Pfam" id="PF02326"/>
    </source>
</evidence>
<evidence type="ECO:0000256" key="16">
    <source>
        <dbReference type="ARBA" id="ARBA00023136"/>
    </source>
</evidence>
<feature type="transmembrane region" description="Helical" evidence="20">
    <location>
        <begin position="12"/>
        <end position="32"/>
    </location>
</feature>
<dbReference type="PANTHER" id="PTHR36816">
    <property type="entry name" value="ATP SYNTHASE PROTEIN YMF19"/>
    <property type="match status" value="1"/>
</dbReference>
<dbReference type="GO" id="GO:0006754">
    <property type="term" value="P:ATP biosynthetic process"/>
    <property type="evidence" value="ECO:0007669"/>
    <property type="project" value="UniProtKB-KW"/>
</dbReference>
<evidence type="ECO:0000256" key="20">
    <source>
        <dbReference type="SAM" id="Phobius"/>
    </source>
</evidence>
<dbReference type="GeneID" id="4200880"/>
<proteinExistence type="inferred from homology"/>
<feature type="domain" description="ATP synthase YMF19-like N-terminal" evidence="21">
    <location>
        <begin position="2"/>
        <end position="85"/>
    </location>
</feature>
<dbReference type="InterPro" id="IPR044975">
    <property type="entry name" value="YMF19-like"/>
</dbReference>
<dbReference type="AlphaFoldDB" id="Q0QIP3"/>
<keyword evidence="17" id="KW-0066">ATP synthesis</keyword>
<dbReference type="RefSeq" id="YP_684402.1">
    <property type="nucleotide sequence ID" value="NC_008256.1"/>
</dbReference>
<keyword evidence="9" id="KW-0547">Nucleotide-binding</keyword>
<reference evidence="22" key="1">
    <citation type="journal article" date="2006" name="Curr. Genet.">
        <title>The complete mitochondrial DNA sequence of the green alga Oltmannsiellopsis viridis: evolutionary trends of the mitochondrial genome in the Ulvophyceae.</title>
        <authorList>
            <person name="Pombert J.F."/>
            <person name="Beauchamp P."/>
            <person name="Otis C."/>
            <person name="Lemieux C."/>
            <person name="Turmel M."/>
        </authorList>
    </citation>
    <scope>NUCLEOTIDE SEQUENCE</scope>
</reference>
<dbReference type="EC" id="7.1.2.2" evidence="5"/>
<comment type="similarity">
    <text evidence="3">Belongs to the ATPase protein YMF19 family.</text>
</comment>
<keyword evidence="8 20" id="KW-0812">Transmembrane</keyword>
<keyword evidence="14" id="KW-0406">Ion transport</keyword>
<keyword evidence="6" id="KW-0813">Transport</keyword>
<evidence type="ECO:0000313" key="22">
    <source>
        <dbReference type="EMBL" id="ABC96360.1"/>
    </source>
</evidence>
<dbReference type="GO" id="GO:0005524">
    <property type="term" value="F:ATP binding"/>
    <property type="evidence" value="ECO:0007669"/>
    <property type="project" value="UniProtKB-KW"/>
</dbReference>
<dbReference type="InterPro" id="IPR003319">
    <property type="entry name" value="YMF19-like_N"/>
</dbReference>
<protein>
    <recommendedName>
        <fullName evidence="5">H(+)-transporting two-sector ATPase</fullName>
        <ecNumber evidence="5">7.1.2.2</ecNumber>
    </recommendedName>
    <alternativeName>
        <fullName evidence="18">Mitochondrial protein YMF19</fullName>
    </alternativeName>
</protein>
<comment type="subunit">
    <text evidence="4">F-type ATPases have 2 components, CF(1) - the catalytic core - and CF(0) - the membrane proton channel. CF(1) has five subunits: alpha(3), beta(3), gamma(1), delta(1), epsilon(1). CF(0) has three main subunits: a, b and c.</text>
</comment>
<dbReference type="Pfam" id="PF02326">
    <property type="entry name" value="YMF19"/>
    <property type="match status" value="1"/>
</dbReference>
<evidence type="ECO:0000256" key="3">
    <source>
        <dbReference type="ARBA" id="ARBA00010946"/>
    </source>
</evidence>
<organism evidence="22">
    <name type="scientific">Oltmannsiellopsis viridis</name>
    <name type="common">Marine flagellate</name>
    <name type="synonym">Oltmannsiella viridis</name>
    <dbReference type="NCBI Taxonomy" id="51324"/>
    <lineage>
        <taxon>Eukaryota</taxon>
        <taxon>Viridiplantae</taxon>
        <taxon>Chlorophyta</taxon>
        <taxon>core chlorophytes</taxon>
        <taxon>Ulvophyceae</taxon>
        <taxon>OUU clade</taxon>
        <taxon>Oltmannsiellopsidales</taxon>
        <taxon>Oltmannsiellopsidaceae</taxon>
        <taxon>Oltmannsiellopsis</taxon>
    </lineage>
</organism>
<keyword evidence="13 20" id="KW-1133">Transmembrane helix</keyword>
<evidence type="ECO:0000256" key="6">
    <source>
        <dbReference type="ARBA" id="ARBA00022448"/>
    </source>
</evidence>
<evidence type="ECO:0000256" key="14">
    <source>
        <dbReference type="ARBA" id="ARBA00023065"/>
    </source>
</evidence>
<evidence type="ECO:0000256" key="19">
    <source>
        <dbReference type="ARBA" id="ARBA00048383"/>
    </source>
</evidence>
<evidence type="ECO:0000256" key="7">
    <source>
        <dbReference type="ARBA" id="ARBA00022547"/>
    </source>
</evidence>
<dbReference type="PANTHER" id="PTHR36816:SF1">
    <property type="entry name" value="ATP SYNTHASE PROTEIN YMF19"/>
    <property type="match status" value="1"/>
</dbReference>
<evidence type="ECO:0000256" key="9">
    <source>
        <dbReference type="ARBA" id="ARBA00022741"/>
    </source>
</evidence>
<keyword evidence="16 20" id="KW-0472">Membrane</keyword>
<keyword evidence="12" id="KW-1278">Translocase</keyword>
<comment type="catalytic activity">
    <reaction evidence="19">
        <text>ATP + H2O + 4 H(+)(in) = ADP + phosphate + 5 H(+)(out)</text>
        <dbReference type="Rhea" id="RHEA:57720"/>
        <dbReference type="ChEBI" id="CHEBI:15377"/>
        <dbReference type="ChEBI" id="CHEBI:15378"/>
        <dbReference type="ChEBI" id="CHEBI:30616"/>
        <dbReference type="ChEBI" id="CHEBI:43474"/>
        <dbReference type="ChEBI" id="CHEBI:456216"/>
        <dbReference type="EC" id="7.1.2.2"/>
    </reaction>
</comment>
<comment type="subcellular location">
    <subcellularLocation>
        <location evidence="2">Mitochondrion membrane</location>
        <topology evidence="2">Single-pass membrane protein</topology>
    </subcellularLocation>
</comment>